<evidence type="ECO:0000313" key="3">
    <source>
        <dbReference type="Proteomes" id="UP001187343"/>
    </source>
</evidence>
<gene>
    <name evidence="2" type="ORF">Q8A67_022887</name>
</gene>
<dbReference type="EMBL" id="JAUYZG010000022">
    <property type="protein sequence ID" value="KAK2872990.1"/>
    <property type="molecule type" value="Genomic_DNA"/>
</dbReference>
<proteinExistence type="predicted"/>
<organism evidence="2 3">
    <name type="scientific">Cirrhinus molitorella</name>
    <name type="common">mud carp</name>
    <dbReference type="NCBI Taxonomy" id="172907"/>
    <lineage>
        <taxon>Eukaryota</taxon>
        <taxon>Metazoa</taxon>
        <taxon>Chordata</taxon>
        <taxon>Craniata</taxon>
        <taxon>Vertebrata</taxon>
        <taxon>Euteleostomi</taxon>
        <taxon>Actinopterygii</taxon>
        <taxon>Neopterygii</taxon>
        <taxon>Teleostei</taxon>
        <taxon>Ostariophysi</taxon>
        <taxon>Cypriniformes</taxon>
        <taxon>Cyprinidae</taxon>
        <taxon>Labeoninae</taxon>
        <taxon>Labeonini</taxon>
        <taxon>Cirrhinus</taxon>
    </lineage>
</organism>
<reference evidence="2" key="1">
    <citation type="submission" date="2023-08" db="EMBL/GenBank/DDBJ databases">
        <title>Chromosome-level Genome Assembly of mud carp (Cirrhinus molitorella).</title>
        <authorList>
            <person name="Liu H."/>
        </authorList>
    </citation>
    <scope>NUCLEOTIDE SEQUENCE</scope>
    <source>
        <strain evidence="2">Prfri</strain>
        <tissue evidence="2">Muscle</tissue>
    </source>
</reference>
<evidence type="ECO:0000256" key="1">
    <source>
        <dbReference type="SAM" id="MobiDB-lite"/>
    </source>
</evidence>
<evidence type="ECO:0000313" key="2">
    <source>
        <dbReference type="EMBL" id="KAK2872990.1"/>
    </source>
</evidence>
<feature type="compositionally biased region" description="Basic and acidic residues" evidence="1">
    <location>
        <begin position="1"/>
        <end position="14"/>
    </location>
</feature>
<accession>A0AA88TMA4</accession>
<dbReference type="AlphaFoldDB" id="A0AA88TMA4"/>
<protein>
    <submittedName>
        <fullName evidence="2">Uncharacterized protein</fullName>
    </submittedName>
</protein>
<keyword evidence="3" id="KW-1185">Reference proteome</keyword>
<comment type="caution">
    <text evidence="2">The sequence shown here is derived from an EMBL/GenBank/DDBJ whole genome shotgun (WGS) entry which is preliminary data.</text>
</comment>
<feature type="region of interest" description="Disordered" evidence="1">
    <location>
        <begin position="1"/>
        <end position="51"/>
    </location>
</feature>
<name>A0AA88TMA4_9TELE</name>
<sequence>MIYEVRGERERGERETEEETASKGNAVDFSAPSRDPGGRAGGEPRGKAPWWFTHLSRTPSPHHPSISRDSCTPLICALRQPGSFPRWCSLRRSDARVYSEAIPVVNQESGSVCSGLLAEIANTISRSRSHPQGSNEAV</sequence>
<dbReference type="Proteomes" id="UP001187343">
    <property type="component" value="Unassembled WGS sequence"/>
</dbReference>